<dbReference type="AlphaFoldDB" id="A0A8H6FWU8"/>
<dbReference type="PANTHER" id="PTHR42085:SF1">
    <property type="entry name" value="F-BOX DOMAIN-CONTAINING PROTEIN"/>
    <property type="match status" value="1"/>
</dbReference>
<evidence type="ECO:0000256" key="1">
    <source>
        <dbReference type="SAM" id="MobiDB-lite"/>
    </source>
</evidence>
<dbReference type="Proteomes" id="UP000578531">
    <property type="component" value="Unassembled WGS sequence"/>
</dbReference>
<gene>
    <name evidence="2" type="ORF">HO173_005783</name>
</gene>
<feature type="region of interest" description="Disordered" evidence="1">
    <location>
        <begin position="510"/>
        <end position="531"/>
    </location>
</feature>
<evidence type="ECO:0000313" key="3">
    <source>
        <dbReference type="Proteomes" id="UP000578531"/>
    </source>
</evidence>
<proteinExistence type="predicted"/>
<accession>A0A8H6FWU8</accession>
<reference evidence="2 3" key="1">
    <citation type="journal article" date="2020" name="Genomics">
        <title>Complete, high-quality genomes from long-read metagenomic sequencing of two wolf lichen thalli reveals enigmatic genome architecture.</title>
        <authorList>
            <person name="McKenzie S.K."/>
            <person name="Walston R.F."/>
            <person name="Allen J.L."/>
        </authorList>
    </citation>
    <scope>NUCLEOTIDE SEQUENCE [LARGE SCALE GENOMIC DNA]</scope>
    <source>
        <strain evidence="2">WasteWater2</strain>
    </source>
</reference>
<feature type="region of interest" description="Disordered" evidence="1">
    <location>
        <begin position="1"/>
        <end position="23"/>
    </location>
</feature>
<dbReference type="PANTHER" id="PTHR42085">
    <property type="entry name" value="F-BOX DOMAIN-CONTAINING PROTEIN"/>
    <property type="match status" value="1"/>
</dbReference>
<sequence>MATSSTPSLDPPAATPSIENAGPFMRAPREIRDNIYRFLLSTKHTKEFHGEPATDTLRCKYTYQFHTSILFTNRQVYIEASNIFYMENLFIRINSVAANELLHPTNFGGYQNTGSYAYGRGLRVLSTGTKAQACTRHVMEVNLIPSPLLFDHHGYHHFIFACDDLPVFCRALRSIDRHYRRELQPLQVMDLWFTIGDEVGTAGEGYLDSNASTDGNPVGYLTAATKLAAANCAGPDENRRATDESNASVYGEMKGSGSAMVNGIKDAKSRLLERPISIDSPRSRRLLEPLRAVYNVGYSYIDAPISERYRQEIHTSLSRARPSIHDQFLAVSSAFEEAIAVYDADDIALAIQKSKGTLDIFNDFEYLSRDGDSTKSVPTGRYTGLMYREAMDKMRLIIYSNLARANLRFHSDLQQVRSAQDFVWLIRGIRARDAMWPEHPGGHEDAMVFYLEAEVWEAFDQLGEHNNRPRSGALREVVNMLTEALRHEPGNDMLQKELLGRLEEKKKAEAIEAARQMEQEESRVQSRERTE</sequence>
<dbReference type="RefSeq" id="XP_037165506.1">
    <property type="nucleotide sequence ID" value="XM_037307697.1"/>
</dbReference>
<dbReference type="EMBL" id="JACCJC010000021">
    <property type="protein sequence ID" value="KAF6236154.1"/>
    <property type="molecule type" value="Genomic_DNA"/>
</dbReference>
<protein>
    <submittedName>
        <fullName evidence="2">Uncharacterized protein</fullName>
    </submittedName>
</protein>
<dbReference type="InterPro" id="IPR038883">
    <property type="entry name" value="AN11006-like"/>
</dbReference>
<evidence type="ECO:0000313" key="2">
    <source>
        <dbReference type="EMBL" id="KAF6236154.1"/>
    </source>
</evidence>
<keyword evidence="3" id="KW-1185">Reference proteome</keyword>
<organism evidence="2 3">
    <name type="scientific">Letharia columbiana</name>
    <dbReference type="NCBI Taxonomy" id="112416"/>
    <lineage>
        <taxon>Eukaryota</taxon>
        <taxon>Fungi</taxon>
        <taxon>Dikarya</taxon>
        <taxon>Ascomycota</taxon>
        <taxon>Pezizomycotina</taxon>
        <taxon>Lecanoromycetes</taxon>
        <taxon>OSLEUM clade</taxon>
        <taxon>Lecanoromycetidae</taxon>
        <taxon>Lecanorales</taxon>
        <taxon>Lecanorineae</taxon>
        <taxon>Parmeliaceae</taxon>
        <taxon>Letharia</taxon>
    </lineage>
</organism>
<name>A0A8H6FWU8_9LECA</name>
<dbReference type="GeneID" id="59287445"/>
<comment type="caution">
    <text evidence="2">The sequence shown here is derived from an EMBL/GenBank/DDBJ whole genome shotgun (WGS) entry which is preliminary data.</text>
</comment>
<dbReference type="OrthoDB" id="2951834at2759"/>